<evidence type="ECO:0000313" key="7">
    <source>
        <dbReference type="EMBL" id="ODQ69773.1"/>
    </source>
</evidence>
<dbReference type="PANTHER" id="PTHR12800">
    <property type="entry name" value="CDC37-RELATED"/>
    <property type="match status" value="1"/>
</dbReference>
<keyword evidence="8" id="KW-1185">Reference proteome</keyword>
<proteinExistence type="inferred from homology"/>
<sequence>MVVDYSKWDKLELSDDSDVEVHPNVDKKSFIRWKQRDIHEKRQQRHQEIETLKAENQMNSNLLSRIQKLIAFLKAVPEGSGDEKSAIDTILKDACTESSSGPAEGNPRNGPSYADMMKSLVDQVEHEASQSKGASYCQALITIFEVHYKKLSEMQDICVQKLTDLQNEETKHITSDDIHIGFDSTRVSKAKLPEPVPSTSLKGKGKQVQEIEVLNSPSVSSSENKQSEEPDAGDEADDEREASGEDEDEEYKISPMAEEFAAIRMGDYQKCLEFIGKHPHIVSEEEADGILFEAFGKEMAGKHTAAKRHVHNALLLQYSARLGQDGVTVFFRKIMTPGHPSLGAFMQDVEYTYNHIKERSKVLLEEQKSKTEEVEEIVNLEELSEKELADLGLTKEDIERFKSEQVERDAEESALLESSK</sequence>
<feature type="domain" description="Cdc37 N-terminal" evidence="6">
    <location>
        <begin position="2"/>
        <end position="185"/>
    </location>
</feature>
<dbReference type="InterPro" id="IPR013874">
    <property type="entry name" value="Cdc37_Hsp90-bd"/>
</dbReference>
<evidence type="ECO:0000256" key="4">
    <source>
        <dbReference type="SAM" id="MobiDB-lite"/>
    </source>
</evidence>
<dbReference type="GO" id="GO:0005737">
    <property type="term" value="C:cytoplasm"/>
    <property type="evidence" value="ECO:0007669"/>
    <property type="project" value="UniProtKB-SubCell"/>
</dbReference>
<protein>
    <recommendedName>
        <fullName evidence="9">Hsp90 chaperone protein kinase-targeting subunit</fullName>
    </recommendedName>
</protein>
<name>A0A1E3PWG0_LIPST</name>
<evidence type="ECO:0000259" key="6">
    <source>
        <dbReference type="SMART" id="SM01071"/>
    </source>
</evidence>
<feature type="compositionally biased region" description="Acidic residues" evidence="4">
    <location>
        <begin position="229"/>
        <end position="250"/>
    </location>
</feature>
<evidence type="ECO:0000256" key="3">
    <source>
        <dbReference type="ARBA" id="ARBA00022490"/>
    </source>
</evidence>
<dbReference type="PANTHER" id="PTHR12800:SF4">
    <property type="entry name" value="HSP90 CO-CHAPERONE CDC37"/>
    <property type="match status" value="1"/>
</dbReference>
<feature type="domain" description="Cdc37 Hsp90 binding" evidence="5">
    <location>
        <begin position="188"/>
        <end position="375"/>
    </location>
</feature>
<dbReference type="InterPro" id="IPR013855">
    <property type="entry name" value="Cdc37_N_dom"/>
</dbReference>
<evidence type="ECO:0000313" key="8">
    <source>
        <dbReference type="Proteomes" id="UP000094385"/>
    </source>
</evidence>
<dbReference type="GO" id="GO:0031072">
    <property type="term" value="F:heat shock protein binding"/>
    <property type="evidence" value="ECO:0007669"/>
    <property type="project" value="EnsemblFungi"/>
</dbReference>
<dbReference type="EMBL" id="KV454302">
    <property type="protein sequence ID" value="ODQ69773.1"/>
    <property type="molecule type" value="Genomic_DNA"/>
</dbReference>
<comment type="similarity">
    <text evidence="2">Belongs to the CDC37 family.</text>
</comment>
<dbReference type="OrthoDB" id="440202at2759"/>
<dbReference type="GO" id="GO:0006457">
    <property type="term" value="P:protein folding"/>
    <property type="evidence" value="ECO:0007669"/>
    <property type="project" value="EnsemblFungi"/>
</dbReference>
<dbReference type="SMART" id="SM01070">
    <property type="entry name" value="CDC37_M"/>
    <property type="match status" value="1"/>
</dbReference>
<dbReference type="GO" id="GO:0005634">
    <property type="term" value="C:nucleus"/>
    <property type="evidence" value="ECO:0007669"/>
    <property type="project" value="EnsemblFungi"/>
</dbReference>
<dbReference type="SMART" id="SM01071">
    <property type="entry name" value="CDC37_N"/>
    <property type="match status" value="1"/>
</dbReference>
<dbReference type="GO" id="GO:0051082">
    <property type="term" value="F:unfolded protein binding"/>
    <property type="evidence" value="ECO:0007669"/>
    <property type="project" value="TreeGrafter"/>
</dbReference>
<dbReference type="GO" id="GO:0051087">
    <property type="term" value="F:protein-folding chaperone binding"/>
    <property type="evidence" value="ECO:0007669"/>
    <property type="project" value="TreeGrafter"/>
</dbReference>
<organism evidence="7 8">
    <name type="scientific">Lipomyces starkeyi NRRL Y-11557</name>
    <dbReference type="NCBI Taxonomy" id="675824"/>
    <lineage>
        <taxon>Eukaryota</taxon>
        <taxon>Fungi</taxon>
        <taxon>Dikarya</taxon>
        <taxon>Ascomycota</taxon>
        <taxon>Saccharomycotina</taxon>
        <taxon>Lipomycetes</taxon>
        <taxon>Lipomycetales</taxon>
        <taxon>Lipomycetaceae</taxon>
        <taxon>Lipomyces</taxon>
    </lineage>
</organism>
<dbReference type="Pfam" id="PF03234">
    <property type="entry name" value="CDC37_N"/>
    <property type="match status" value="1"/>
</dbReference>
<dbReference type="SUPFAM" id="SSF101391">
    <property type="entry name" value="Hsp90 co-chaperone CDC37"/>
    <property type="match status" value="1"/>
</dbReference>
<gene>
    <name evidence="7" type="ORF">LIPSTDRAFT_6438</name>
</gene>
<feature type="region of interest" description="Disordered" evidence="4">
    <location>
        <begin position="190"/>
        <end position="254"/>
    </location>
</feature>
<dbReference type="AlphaFoldDB" id="A0A1E3PWG0"/>
<evidence type="ECO:0000256" key="1">
    <source>
        <dbReference type="ARBA" id="ARBA00004496"/>
    </source>
</evidence>
<dbReference type="STRING" id="675824.A0A1E3PWG0"/>
<reference evidence="7 8" key="1">
    <citation type="journal article" date="2016" name="Proc. Natl. Acad. Sci. U.S.A.">
        <title>Comparative genomics of biotechnologically important yeasts.</title>
        <authorList>
            <person name="Riley R."/>
            <person name="Haridas S."/>
            <person name="Wolfe K.H."/>
            <person name="Lopes M.R."/>
            <person name="Hittinger C.T."/>
            <person name="Goeker M."/>
            <person name="Salamov A.A."/>
            <person name="Wisecaver J.H."/>
            <person name="Long T.M."/>
            <person name="Calvey C.H."/>
            <person name="Aerts A.L."/>
            <person name="Barry K.W."/>
            <person name="Choi C."/>
            <person name="Clum A."/>
            <person name="Coughlan A.Y."/>
            <person name="Deshpande S."/>
            <person name="Douglass A.P."/>
            <person name="Hanson S.J."/>
            <person name="Klenk H.-P."/>
            <person name="LaButti K.M."/>
            <person name="Lapidus A."/>
            <person name="Lindquist E.A."/>
            <person name="Lipzen A.M."/>
            <person name="Meier-Kolthoff J.P."/>
            <person name="Ohm R.A."/>
            <person name="Otillar R.P."/>
            <person name="Pangilinan J.L."/>
            <person name="Peng Y."/>
            <person name="Rokas A."/>
            <person name="Rosa C.A."/>
            <person name="Scheuner C."/>
            <person name="Sibirny A.A."/>
            <person name="Slot J.C."/>
            <person name="Stielow J.B."/>
            <person name="Sun H."/>
            <person name="Kurtzman C.P."/>
            <person name="Blackwell M."/>
            <person name="Grigoriev I.V."/>
            <person name="Jeffries T.W."/>
        </authorList>
    </citation>
    <scope>NUCLEOTIDE SEQUENCE [LARGE SCALE GENOMIC DNA]</scope>
    <source>
        <strain evidence="7 8">NRRL Y-11557</strain>
    </source>
</reference>
<dbReference type="Gene3D" id="1.20.58.610">
    <property type="entry name" value="Cdc37, Hsp90 binding domain"/>
    <property type="match status" value="1"/>
</dbReference>
<comment type="subcellular location">
    <subcellularLocation>
        <location evidence="1">Cytoplasm</location>
    </subcellularLocation>
</comment>
<evidence type="ECO:0000256" key="2">
    <source>
        <dbReference type="ARBA" id="ARBA00006222"/>
    </source>
</evidence>
<dbReference type="Pfam" id="PF08565">
    <property type="entry name" value="CDC37_M"/>
    <property type="match status" value="1"/>
</dbReference>
<feature type="compositionally biased region" description="Polar residues" evidence="4">
    <location>
        <begin position="215"/>
        <end position="224"/>
    </location>
</feature>
<evidence type="ECO:0000259" key="5">
    <source>
        <dbReference type="SMART" id="SM01070"/>
    </source>
</evidence>
<dbReference type="GO" id="GO:0050821">
    <property type="term" value="P:protein stabilization"/>
    <property type="evidence" value="ECO:0007669"/>
    <property type="project" value="TreeGrafter"/>
</dbReference>
<dbReference type="GO" id="GO:0019901">
    <property type="term" value="F:protein kinase binding"/>
    <property type="evidence" value="ECO:0007669"/>
    <property type="project" value="InterPro"/>
</dbReference>
<dbReference type="InterPro" id="IPR038189">
    <property type="entry name" value="Cdc37_Hsp90-bd_sf"/>
</dbReference>
<evidence type="ECO:0008006" key="9">
    <source>
        <dbReference type="Google" id="ProtNLM"/>
    </source>
</evidence>
<accession>A0A1E3PWG0</accession>
<keyword evidence="3" id="KW-0963">Cytoplasm</keyword>
<dbReference type="Proteomes" id="UP000094385">
    <property type="component" value="Unassembled WGS sequence"/>
</dbReference>
<dbReference type="InterPro" id="IPR004918">
    <property type="entry name" value="Cdc37"/>
</dbReference>